<proteinExistence type="predicted"/>
<dbReference type="InterPro" id="IPR018788">
    <property type="entry name" value="Proteasome_assmbl_chp_3"/>
</dbReference>
<dbReference type="GO" id="GO:0043248">
    <property type="term" value="P:proteasome assembly"/>
    <property type="evidence" value="ECO:0007669"/>
    <property type="project" value="InterPro"/>
</dbReference>
<protein>
    <recommendedName>
        <fullName evidence="3">Proteasome assembly chaperone 3</fullName>
    </recommendedName>
</protein>
<comment type="caution">
    <text evidence="1">The sequence shown here is derived from an EMBL/GenBank/DDBJ whole genome shotgun (WGS) entry which is preliminary data.</text>
</comment>
<dbReference type="EMBL" id="ML996305">
    <property type="protein sequence ID" value="KAF2727903.1"/>
    <property type="molecule type" value="Genomic_DNA"/>
</dbReference>
<reference evidence="1" key="1">
    <citation type="journal article" date="2020" name="Stud. Mycol.">
        <title>101 Dothideomycetes genomes: a test case for predicting lifestyles and emergence of pathogens.</title>
        <authorList>
            <person name="Haridas S."/>
            <person name="Albert R."/>
            <person name="Binder M."/>
            <person name="Bloem J."/>
            <person name="Labutti K."/>
            <person name="Salamov A."/>
            <person name="Andreopoulos B."/>
            <person name="Baker S."/>
            <person name="Barry K."/>
            <person name="Bills G."/>
            <person name="Bluhm B."/>
            <person name="Cannon C."/>
            <person name="Castanera R."/>
            <person name="Culley D."/>
            <person name="Daum C."/>
            <person name="Ezra D."/>
            <person name="Gonzalez J."/>
            <person name="Henrissat B."/>
            <person name="Kuo A."/>
            <person name="Liang C."/>
            <person name="Lipzen A."/>
            <person name="Lutzoni F."/>
            <person name="Magnuson J."/>
            <person name="Mondo S."/>
            <person name="Nolan M."/>
            <person name="Ohm R."/>
            <person name="Pangilinan J."/>
            <person name="Park H.-J."/>
            <person name="Ramirez L."/>
            <person name="Alfaro M."/>
            <person name="Sun H."/>
            <person name="Tritt A."/>
            <person name="Yoshinaga Y."/>
            <person name="Zwiers L.-H."/>
            <person name="Turgeon B."/>
            <person name="Goodwin S."/>
            <person name="Spatafora J."/>
            <person name="Crous P."/>
            <person name="Grigoriev I."/>
        </authorList>
    </citation>
    <scope>NUCLEOTIDE SEQUENCE</scope>
    <source>
        <strain evidence="1">CBS 125425</strain>
    </source>
</reference>
<sequence length="158" mass="16970">MANSNYDYTVTASSYPATTKCASSTIQGTDTIATLVSFADKILITITQNGRLAHWIHVPLDISGTESSLISNPYLEPEDEVPPSDLLPMHHLTATTILGGTIPGLDTLGQTLATQVASAILTQNSSEKRMVVFGLGLERNMIEREHYSELVGLVLGIL</sequence>
<dbReference type="Gene3D" id="3.30.230.90">
    <property type="match status" value="1"/>
</dbReference>
<organism evidence="1 2">
    <name type="scientific">Polyplosphaeria fusca</name>
    <dbReference type="NCBI Taxonomy" id="682080"/>
    <lineage>
        <taxon>Eukaryota</taxon>
        <taxon>Fungi</taxon>
        <taxon>Dikarya</taxon>
        <taxon>Ascomycota</taxon>
        <taxon>Pezizomycotina</taxon>
        <taxon>Dothideomycetes</taxon>
        <taxon>Pleosporomycetidae</taxon>
        <taxon>Pleosporales</taxon>
        <taxon>Tetraplosphaeriaceae</taxon>
        <taxon>Polyplosphaeria</taxon>
    </lineage>
</organism>
<dbReference type="PANTHER" id="PTHR31051:SF1">
    <property type="entry name" value="PROTEASOME ASSEMBLY CHAPERONE 3"/>
    <property type="match status" value="1"/>
</dbReference>
<evidence type="ECO:0000313" key="2">
    <source>
        <dbReference type="Proteomes" id="UP000799444"/>
    </source>
</evidence>
<name>A0A9P4UWK4_9PLEO</name>
<dbReference type="OrthoDB" id="5593278at2759"/>
<accession>A0A9P4UWK4</accession>
<gene>
    <name evidence="1" type="ORF">EJ04DRAFT_450397</name>
</gene>
<keyword evidence="2" id="KW-1185">Reference proteome</keyword>
<dbReference type="Proteomes" id="UP000799444">
    <property type="component" value="Unassembled WGS sequence"/>
</dbReference>
<evidence type="ECO:0000313" key="1">
    <source>
        <dbReference type="EMBL" id="KAF2727903.1"/>
    </source>
</evidence>
<evidence type="ECO:0008006" key="3">
    <source>
        <dbReference type="Google" id="ProtNLM"/>
    </source>
</evidence>
<dbReference type="AlphaFoldDB" id="A0A9P4UWK4"/>
<dbReference type="PANTHER" id="PTHR31051">
    <property type="entry name" value="PROTEASOME ASSEMBLY CHAPERONE 3"/>
    <property type="match status" value="1"/>
</dbReference>
<dbReference type="InterPro" id="IPR053720">
    <property type="entry name" value="Psm_Assembly_Chaperone"/>
</dbReference>